<feature type="coiled-coil region" evidence="4">
    <location>
        <begin position="177"/>
        <end position="238"/>
    </location>
</feature>
<dbReference type="Proteomes" id="UP000774000">
    <property type="component" value="Unassembled WGS sequence"/>
</dbReference>
<evidence type="ECO:0000313" key="8">
    <source>
        <dbReference type="EMBL" id="MBM7556903.1"/>
    </source>
</evidence>
<evidence type="ECO:0000259" key="6">
    <source>
        <dbReference type="PROSITE" id="PS50111"/>
    </source>
</evidence>
<dbReference type="RefSeq" id="WP_204701670.1">
    <property type="nucleotide sequence ID" value="NZ_JAFBDQ010000007.1"/>
</dbReference>
<dbReference type="SUPFAM" id="SSF58104">
    <property type="entry name" value="Methyl-accepting chemotaxis protein (MCP) signaling domain"/>
    <property type="match status" value="1"/>
</dbReference>
<keyword evidence="1 3" id="KW-0807">Transducer</keyword>
<keyword evidence="5" id="KW-0812">Transmembrane</keyword>
<dbReference type="Pfam" id="PF00672">
    <property type="entry name" value="HAMP"/>
    <property type="match status" value="1"/>
</dbReference>
<evidence type="ECO:0000256" key="2">
    <source>
        <dbReference type="ARBA" id="ARBA00029447"/>
    </source>
</evidence>
<dbReference type="GO" id="GO:0016020">
    <property type="term" value="C:membrane"/>
    <property type="evidence" value="ECO:0007669"/>
    <property type="project" value="InterPro"/>
</dbReference>
<dbReference type="Gene3D" id="1.10.287.950">
    <property type="entry name" value="Methyl-accepting chemotaxis protein"/>
    <property type="match status" value="1"/>
</dbReference>
<evidence type="ECO:0000259" key="7">
    <source>
        <dbReference type="PROSITE" id="PS50885"/>
    </source>
</evidence>
<dbReference type="CDD" id="cd06225">
    <property type="entry name" value="HAMP"/>
    <property type="match status" value="1"/>
</dbReference>
<dbReference type="GO" id="GO:0007165">
    <property type="term" value="P:signal transduction"/>
    <property type="evidence" value="ECO:0007669"/>
    <property type="project" value="UniProtKB-KW"/>
</dbReference>
<dbReference type="InterPro" id="IPR004089">
    <property type="entry name" value="MCPsignal_dom"/>
</dbReference>
<name>A0A938XPG4_9FIRM</name>
<dbReference type="PROSITE" id="PS50885">
    <property type="entry name" value="HAMP"/>
    <property type="match status" value="1"/>
</dbReference>
<feature type="domain" description="HAMP" evidence="7">
    <location>
        <begin position="73"/>
        <end position="125"/>
    </location>
</feature>
<feature type="transmembrane region" description="Helical" evidence="5">
    <location>
        <begin position="20"/>
        <end position="42"/>
    </location>
</feature>
<organism evidence="8 9">
    <name type="scientific">Halanaerobacter jeridensis</name>
    <dbReference type="NCBI Taxonomy" id="706427"/>
    <lineage>
        <taxon>Bacteria</taxon>
        <taxon>Bacillati</taxon>
        <taxon>Bacillota</taxon>
        <taxon>Clostridia</taxon>
        <taxon>Halanaerobiales</taxon>
        <taxon>Halobacteroidaceae</taxon>
        <taxon>Halanaerobacter</taxon>
    </lineage>
</organism>
<dbReference type="PANTHER" id="PTHR32089:SF112">
    <property type="entry name" value="LYSOZYME-LIKE PROTEIN-RELATED"/>
    <property type="match status" value="1"/>
</dbReference>
<accession>A0A938XPG4</accession>
<evidence type="ECO:0000256" key="4">
    <source>
        <dbReference type="SAM" id="Coils"/>
    </source>
</evidence>
<proteinExistence type="inferred from homology"/>
<evidence type="ECO:0000256" key="3">
    <source>
        <dbReference type="PROSITE-ProRule" id="PRU00284"/>
    </source>
</evidence>
<keyword evidence="5" id="KW-1133">Transmembrane helix</keyword>
<gene>
    <name evidence="8" type="ORF">JOC47_001754</name>
</gene>
<dbReference type="PANTHER" id="PTHR32089">
    <property type="entry name" value="METHYL-ACCEPTING CHEMOTAXIS PROTEIN MCPB"/>
    <property type="match status" value="1"/>
</dbReference>
<reference evidence="8" key="1">
    <citation type="submission" date="2021-01" db="EMBL/GenBank/DDBJ databases">
        <title>Genomic Encyclopedia of Type Strains, Phase IV (KMG-IV): sequencing the most valuable type-strain genomes for metagenomic binning, comparative biology and taxonomic classification.</title>
        <authorList>
            <person name="Goeker M."/>
        </authorList>
    </citation>
    <scope>NUCLEOTIDE SEQUENCE</scope>
    <source>
        <strain evidence="8">DSM 23230</strain>
    </source>
</reference>
<dbReference type="AlphaFoldDB" id="A0A938XPG4"/>
<protein>
    <submittedName>
        <fullName evidence="8">Methyl-accepting chemotaxis protein</fullName>
    </submittedName>
</protein>
<dbReference type="InterPro" id="IPR003660">
    <property type="entry name" value="HAMP_dom"/>
</dbReference>
<feature type="domain" description="Methyl-accepting transducer" evidence="6">
    <location>
        <begin position="123"/>
        <end position="370"/>
    </location>
</feature>
<keyword evidence="4" id="KW-0175">Coiled coil</keyword>
<dbReference type="PROSITE" id="PS50111">
    <property type="entry name" value="CHEMOTAXIS_TRANSDUC_2"/>
    <property type="match status" value="1"/>
</dbReference>
<sequence>MFAKIKDISLQSKLKIGLTIVQLSSFIIILLLSSIVISQITPQASESLLVWIGVILFIALTMVEIIVMIALDKLVFNPLAEILAVTEQIADGDLSNQIEVERDDQFGTLAQNINTMLAGFQGMITSVTQTGERSEAVSNELNNSSQRTASALEEISASIQNLLDVVELVDDNSQSMAQNAEEVKNLAQDGLEQMKDTQTKMNQIAKTSEDSIEIIYELQDASEEIDKIINVISDIAEQTNLLALNASIEAARASGAKEGSGNRRSEAGHGFAVVAEEIKELSEETQNSIDNIKKIIDKLTVRTENAVETIQKNKINIDAGVEVANQTENYFQEIVRRIEEVNDEVQQVAEHSQELVAGSQEISEATAEQNEAMDKITDSSQKLNNMAEQLNTLVSQFQS</sequence>
<dbReference type="SMART" id="SM00304">
    <property type="entry name" value="HAMP"/>
    <property type="match status" value="1"/>
</dbReference>
<dbReference type="EMBL" id="JAFBDQ010000007">
    <property type="protein sequence ID" value="MBM7556903.1"/>
    <property type="molecule type" value="Genomic_DNA"/>
</dbReference>
<comment type="caution">
    <text evidence="8">The sequence shown here is derived from an EMBL/GenBank/DDBJ whole genome shotgun (WGS) entry which is preliminary data.</text>
</comment>
<keyword evidence="5" id="KW-0472">Membrane</keyword>
<feature type="transmembrane region" description="Helical" evidence="5">
    <location>
        <begin position="48"/>
        <end position="71"/>
    </location>
</feature>
<dbReference type="Pfam" id="PF00015">
    <property type="entry name" value="MCPsignal"/>
    <property type="match status" value="1"/>
</dbReference>
<dbReference type="SMART" id="SM00283">
    <property type="entry name" value="MA"/>
    <property type="match status" value="1"/>
</dbReference>
<comment type="similarity">
    <text evidence="2">Belongs to the methyl-accepting chemotaxis (MCP) protein family.</text>
</comment>
<evidence type="ECO:0000313" key="9">
    <source>
        <dbReference type="Proteomes" id="UP000774000"/>
    </source>
</evidence>
<keyword evidence="9" id="KW-1185">Reference proteome</keyword>
<evidence type="ECO:0000256" key="5">
    <source>
        <dbReference type="SAM" id="Phobius"/>
    </source>
</evidence>
<evidence type="ECO:0000256" key="1">
    <source>
        <dbReference type="ARBA" id="ARBA00023224"/>
    </source>
</evidence>